<keyword evidence="1" id="KW-0812">Transmembrane</keyword>
<dbReference type="EMBL" id="CP097899">
    <property type="protein sequence ID" value="URN94299.1"/>
    <property type="molecule type" value="Genomic_DNA"/>
</dbReference>
<dbReference type="KEGG" id="plig:NAG76_21160"/>
<feature type="transmembrane region" description="Helical" evidence="1">
    <location>
        <begin position="82"/>
        <end position="104"/>
    </location>
</feature>
<keyword evidence="1" id="KW-1133">Transmembrane helix</keyword>
<evidence type="ECO:0000256" key="1">
    <source>
        <dbReference type="SAM" id="Phobius"/>
    </source>
</evidence>
<name>A0A9J6ZDS9_9BACL</name>
<organism evidence="2 3">
    <name type="scientific">Candidatus Pristimantibacillus lignocellulolyticus</name>
    <dbReference type="NCBI Taxonomy" id="2994561"/>
    <lineage>
        <taxon>Bacteria</taxon>
        <taxon>Bacillati</taxon>
        <taxon>Bacillota</taxon>
        <taxon>Bacilli</taxon>
        <taxon>Bacillales</taxon>
        <taxon>Paenibacillaceae</taxon>
        <taxon>Candidatus Pristimantibacillus</taxon>
    </lineage>
</organism>
<dbReference type="Proteomes" id="UP001056756">
    <property type="component" value="Chromosome"/>
</dbReference>
<evidence type="ECO:0000313" key="3">
    <source>
        <dbReference type="Proteomes" id="UP001056756"/>
    </source>
</evidence>
<accession>A0A9J6ZDS9</accession>
<gene>
    <name evidence="2" type="ORF">NAG76_21160</name>
</gene>
<dbReference type="AlphaFoldDB" id="A0A9J6ZDS9"/>
<sequence>MARNRKYGGMSRNYRNLPITHRSNIPNDDTSVLQHEPIPPLEHGGIYEEMGADFTYEEMIAYDHAPRTIMSFNESDQRVSAIGWYVGTLALVVAISALFIWPFWTGLSALALSSMSYSQGTKAIAWLSGTIAVVAIASSIFEYFILL</sequence>
<protein>
    <submittedName>
        <fullName evidence="2">Uncharacterized protein</fullName>
    </submittedName>
</protein>
<proteinExistence type="predicted"/>
<reference evidence="2" key="1">
    <citation type="submission" date="2022-05" db="EMBL/GenBank/DDBJ databases">
        <title>Novel bacterial taxa in a minimal lignocellulolytic consortium and its capacity to transform plastics disclosed by genome-resolved metagenomics.</title>
        <authorList>
            <person name="Rodriguez C.A.D."/>
            <person name="Diaz-Garcia L."/>
            <person name="Herrera K."/>
            <person name="Tarazona N.A."/>
            <person name="Sproer C."/>
            <person name="Overmann J."/>
            <person name="Jimenez D.J."/>
        </authorList>
    </citation>
    <scope>NUCLEOTIDE SEQUENCE</scope>
    <source>
        <strain evidence="2">MAG5</strain>
    </source>
</reference>
<keyword evidence="1" id="KW-0472">Membrane</keyword>
<feature type="transmembrane region" description="Helical" evidence="1">
    <location>
        <begin position="124"/>
        <end position="146"/>
    </location>
</feature>
<evidence type="ECO:0000313" key="2">
    <source>
        <dbReference type="EMBL" id="URN94299.1"/>
    </source>
</evidence>